<dbReference type="InterPro" id="IPR024072">
    <property type="entry name" value="DHFR-like_dom_sf"/>
</dbReference>
<organism evidence="9 10">
    <name type="scientific">Rickettsia bellii str. RML An4</name>
    <dbReference type="NCBI Taxonomy" id="1359193"/>
    <lineage>
        <taxon>Bacteria</taxon>
        <taxon>Pseudomonadati</taxon>
        <taxon>Pseudomonadota</taxon>
        <taxon>Alphaproteobacteria</taxon>
        <taxon>Rickettsiales</taxon>
        <taxon>Rickettsiaceae</taxon>
        <taxon>Rickettsieae</taxon>
        <taxon>Rickettsia</taxon>
        <taxon>belli group</taxon>
    </lineage>
</organism>
<dbReference type="GO" id="GO:0046654">
    <property type="term" value="P:tetrahydrofolate biosynthetic process"/>
    <property type="evidence" value="ECO:0007669"/>
    <property type="project" value="UniProtKB-UniPathway"/>
</dbReference>
<gene>
    <name evidence="9" type="ORF">RBEAN4_1479</name>
</gene>
<dbReference type="AlphaFoldDB" id="A0A0F3QD04"/>
<protein>
    <recommendedName>
        <fullName evidence="3">dihydrofolate reductase</fullName>
        <ecNumber evidence="3">1.5.1.3</ecNumber>
    </recommendedName>
</protein>
<evidence type="ECO:0000256" key="5">
    <source>
        <dbReference type="ARBA" id="ARBA00022857"/>
    </source>
</evidence>
<dbReference type="EMBL" id="LAOI01000001">
    <property type="protein sequence ID" value="KJV90475.1"/>
    <property type="molecule type" value="Genomic_DNA"/>
</dbReference>
<feature type="domain" description="DHFR" evidence="8">
    <location>
        <begin position="5"/>
        <end position="167"/>
    </location>
</feature>
<evidence type="ECO:0000256" key="4">
    <source>
        <dbReference type="ARBA" id="ARBA00022563"/>
    </source>
</evidence>
<keyword evidence="4" id="KW-0554">One-carbon metabolism</keyword>
<comment type="pathway">
    <text evidence="1">Cofactor biosynthesis; tetrahydrofolate biosynthesis; 5,6,7,8-tetrahydrofolate from 7,8-dihydrofolate: step 1/1.</text>
</comment>
<evidence type="ECO:0000256" key="2">
    <source>
        <dbReference type="ARBA" id="ARBA00009539"/>
    </source>
</evidence>
<dbReference type="Pfam" id="PF00186">
    <property type="entry name" value="DHFR_1"/>
    <property type="match status" value="1"/>
</dbReference>
<dbReference type="PATRIC" id="fig|1359193.3.peg.1437"/>
<dbReference type="GO" id="GO:0004146">
    <property type="term" value="F:dihydrofolate reductase activity"/>
    <property type="evidence" value="ECO:0007669"/>
    <property type="project" value="UniProtKB-EC"/>
</dbReference>
<reference evidence="9 10" key="1">
    <citation type="submission" date="2015-02" db="EMBL/GenBank/DDBJ databases">
        <title>Genome Sequencing of Rickettsiales.</title>
        <authorList>
            <person name="Daugherty S.C."/>
            <person name="Su Q."/>
            <person name="Abolude K."/>
            <person name="Beier-Sexton M."/>
            <person name="Carlyon J.A."/>
            <person name="Carter R."/>
            <person name="Day N.P."/>
            <person name="Dumler S.J."/>
            <person name="Dyachenko V."/>
            <person name="Godinez A."/>
            <person name="Kurtti T.J."/>
            <person name="Lichay M."/>
            <person name="Mullins K.E."/>
            <person name="Ott S."/>
            <person name="Pappas-Brown V."/>
            <person name="Paris D.H."/>
            <person name="Patel P."/>
            <person name="Richards A.L."/>
            <person name="Sadzewicz L."/>
            <person name="Sears K."/>
            <person name="Seidman D."/>
            <person name="Sengamalay N."/>
            <person name="Stenos J."/>
            <person name="Tallon L.J."/>
            <person name="Vincent G."/>
            <person name="Fraser C.M."/>
            <person name="Munderloh U."/>
            <person name="Dunning-Hotopp J.C."/>
        </authorList>
    </citation>
    <scope>NUCLEOTIDE SEQUENCE [LARGE SCALE GENOMIC DNA]</scope>
    <source>
        <strain evidence="9 10">RML An4</strain>
    </source>
</reference>
<name>A0A0F3QD04_RICBE</name>
<dbReference type="Proteomes" id="UP000033661">
    <property type="component" value="Unassembled WGS sequence"/>
</dbReference>
<keyword evidence="5" id="KW-0521">NADP</keyword>
<evidence type="ECO:0000259" key="8">
    <source>
        <dbReference type="PROSITE" id="PS51330"/>
    </source>
</evidence>
<evidence type="ECO:0000313" key="9">
    <source>
        <dbReference type="EMBL" id="KJV90475.1"/>
    </source>
</evidence>
<dbReference type="EC" id="1.5.1.3" evidence="3"/>
<dbReference type="PANTHER" id="PTHR48069:SF3">
    <property type="entry name" value="DIHYDROFOLATE REDUCTASE"/>
    <property type="match status" value="1"/>
</dbReference>
<dbReference type="PROSITE" id="PS51330">
    <property type="entry name" value="DHFR_2"/>
    <property type="match status" value="1"/>
</dbReference>
<evidence type="ECO:0000256" key="3">
    <source>
        <dbReference type="ARBA" id="ARBA00012856"/>
    </source>
</evidence>
<comment type="similarity">
    <text evidence="2">Belongs to the dihydrofolate reductase family.</text>
</comment>
<evidence type="ECO:0000256" key="7">
    <source>
        <dbReference type="ARBA" id="ARBA00025067"/>
    </source>
</evidence>
<dbReference type="GO" id="GO:0005829">
    <property type="term" value="C:cytosol"/>
    <property type="evidence" value="ECO:0007669"/>
    <property type="project" value="TreeGrafter"/>
</dbReference>
<dbReference type="PRINTS" id="PR00070">
    <property type="entry name" value="DHFR"/>
</dbReference>
<evidence type="ECO:0000256" key="6">
    <source>
        <dbReference type="ARBA" id="ARBA00023002"/>
    </source>
</evidence>
<evidence type="ECO:0000256" key="1">
    <source>
        <dbReference type="ARBA" id="ARBA00004903"/>
    </source>
</evidence>
<sequence length="167" mass="19533">MKNRKITGIMACDPKGVIGLKGRMPWSYPEEFEYFYQIVKNNIIVMGHKTFDSLPPKILQNCICIVFSRNTPTSDNDVFFVESLDEFWQVIEIFADKKIFMVGGAEIATFFLKQNLLDEFLLTRINNDYEGDAFFPLDLLKGWDSMMIYKTNNYQIYKFTKNAIMNI</sequence>
<dbReference type="GO" id="GO:0046655">
    <property type="term" value="P:folic acid metabolic process"/>
    <property type="evidence" value="ECO:0007669"/>
    <property type="project" value="TreeGrafter"/>
</dbReference>
<comment type="function">
    <text evidence="7">Key enzyme in folate metabolism. Catalyzes an essential reaction for de novo glycine and purine synthesis, and for DNA precursor synthesis.</text>
</comment>
<dbReference type="InterPro" id="IPR012259">
    <property type="entry name" value="DHFR"/>
</dbReference>
<dbReference type="SUPFAM" id="SSF53597">
    <property type="entry name" value="Dihydrofolate reductase-like"/>
    <property type="match status" value="1"/>
</dbReference>
<dbReference type="Gene3D" id="3.40.430.10">
    <property type="entry name" value="Dihydrofolate Reductase, subunit A"/>
    <property type="match status" value="1"/>
</dbReference>
<dbReference type="PANTHER" id="PTHR48069">
    <property type="entry name" value="DIHYDROFOLATE REDUCTASE"/>
    <property type="match status" value="1"/>
</dbReference>
<dbReference type="RefSeq" id="WP_011476729.1">
    <property type="nucleotide sequence ID" value="NZ_LAOI01000001.1"/>
</dbReference>
<proteinExistence type="inferred from homology"/>
<dbReference type="UniPathway" id="UPA00077">
    <property type="reaction ID" value="UER00158"/>
</dbReference>
<dbReference type="CDD" id="cd00209">
    <property type="entry name" value="DHFR"/>
    <property type="match status" value="1"/>
</dbReference>
<comment type="caution">
    <text evidence="9">The sequence shown here is derived from an EMBL/GenBank/DDBJ whole genome shotgun (WGS) entry which is preliminary data.</text>
</comment>
<dbReference type="InterPro" id="IPR001796">
    <property type="entry name" value="DHFR_dom"/>
</dbReference>
<dbReference type="GO" id="GO:0006730">
    <property type="term" value="P:one-carbon metabolic process"/>
    <property type="evidence" value="ECO:0007669"/>
    <property type="project" value="UniProtKB-KW"/>
</dbReference>
<dbReference type="GO" id="GO:0046452">
    <property type="term" value="P:dihydrofolate metabolic process"/>
    <property type="evidence" value="ECO:0007669"/>
    <property type="project" value="TreeGrafter"/>
</dbReference>
<keyword evidence="10" id="KW-1185">Reference proteome</keyword>
<evidence type="ECO:0000313" key="10">
    <source>
        <dbReference type="Proteomes" id="UP000033661"/>
    </source>
</evidence>
<dbReference type="GO" id="GO:0050661">
    <property type="term" value="F:NADP binding"/>
    <property type="evidence" value="ECO:0007669"/>
    <property type="project" value="InterPro"/>
</dbReference>
<accession>A0A0F3QD04</accession>
<keyword evidence="6" id="KW-0560">Oxidoreductase</keyword>